<dbReference type="OrthoDB" id="2004804at2"/>
<dbReference type="AlphaFoldDB" id="A0A6N6NKI3"/>
<evidence type="ECO:0000313" key="1">
    <source>
        <dbReference type="EMBL" id="KAB1638756.1"/>
    </source>
</evidence>
<accession>A0A6N6NKI3</accession>
<reference evidence="1 2" key="1">
    <citation type="submission" date="2019-09" db="EMBL/GenBank/DDBJ databases">
        <title>Whole genome shotgun sequencing (WGS) of Ellagibacter isourolithinifaciens DSM 104140(T) and Adlercreutzia muris DSM 29508(T).</title>
        <authorList>
            <person name="Stoll D.A."/>
            <person name="Danylec N."/>
            <person name="Huch M."/>
        </authorList>
    </citation>
    <scope>NUCLEOTIDE SEQUENCE [LARGE SCALE GENOMIC DNA]</scope>
    <source>
        <strain evidence="1 2">DSM 104140</strain>
    </source>
</reference>
<proteinExistence type="predicted"/>
<name>A0A6N6NKI3_9ACTN</name>
<dbReference type="RefSeq" id="WP_158049992.1">
    <property type="nucleotide sequence ID" value="NZ_WAJR01000021.1"/>
</dbReference>
<gene>
    <name evidence="1" type="ORF">F8C90_07950</name>
</gene>
<comment type="caution">
    <text evidence="1">The sequence shown here is derived from an EMBL/GenBank/DDBJ whole genome shotgun (WGS) entry which is preliminary data.</text>
</comment>
<protein>
    <submittedName>
        <fullName evidence="1">Multidrug transporter</fullName>
    </submittedName>
</protein>
<dbReference type="GeneID" id="98658338"/>
<dbReference type="Proteomes" id="UP000468668">
    <property type="component" value="Unassembled WGS sequence"/>
</dbReference>
<organism evidence="1 2">
    <name type="scientific">Ellagibacter isourolithinifaciens</name>
    <dbReference type="NCBI Taxonomy" id="2137581"/>
    <lineage>
        <taxon>Bacteria</taxon>
        <taxon>Bacillati</taxon>
        <taxon>Actinomycetota</taxon>
        <taxon>Coriobacteriia</taxon>
        <taxon>Eggerthellales</taxon>
        <taxon>Eggerthellaceae</taxon>
        <taxon>Ellagibacter</taxon>
    </lineage>
</organism>
<sequence length="105" mass="12389">MGDVSESDWKLFRERLPRWQESYMEKLIGEYMEMLGGEGLASEKFWALEKRVSEDKRRSGVLIERMSRSTMHREIALLARDGVIAPRDLEGFTEDVRRLAQSYFQ</sequence>
<keyword evidence="2" id="KW-1185">Reference proteome</keyword>
<dbReference type="EMBL" id="WAJR01000021">
    <property type="protein sequence ID" value="KAB1638756.1"/>
    <property type="molecule type" value="Genomic_DNA"/>
</dbReference>
<evidence type="ECO:0000313" key="2">
    <source>
        <dbReference type="Proteomes" id="UP000468668"/>
    </source>
</evidence>